<dbReference type="EMBL" id="HBUF01154517">
    <property type="protein sequence ID" value="CAG6648870.1"/>
    <property type="molecule type" value="Transcribed_RNA"/>
</dbReference>
<dbReference type="EMBL" id="HBUF01154515">
    <property type="protein sequence ID" value="CAG6648864.1"/>
    <property type="molecule type" value="Transcribed_RNA"/>
</dbReference>
<feature type="region of interest" description="Disordered" evidence="1">
    <location>
        <begin position="24"/>
        <end position="73"/>
    </location>
</feature>
<protein>
    <submittedName>
        <fullName evidence="2">Uncharacterized protein</fullName>
    </submittedName>
</protein>
<dbReference type="EMBL" id="HBUF01154516">
    <property type="protein sequence ID" value="CAG6648867.1"/>
    <property type="molecule type" value="Transcribed_RNA"/>
</dbReference>
<dbReference type="AlphaFoldDB" id="A0A8D8RCZ5"/>
<accession>A0A8D8RCZ5</accession>
<organism evidence="2">
    <name type="scientific">Cacopsylla melanoneura</name>
    <dbReference type="NCBI Taxonomy" id="428564"/>
    <lineage>
        <taxon>Eukaryota</taxon>
        <taxon>Metazoa</taxon>
        <taxon>Ecdysozoa</taxon>
        <taxon>Arthropoda</taxon>
        <taxon>Hexapoda</taxon>
        <taxon>Insecta</taxon>
        <taxon>Pterygota</taxon>
        <taxon>Neoptera</taxon>
        <taxon>Paraneoptera</taxon>
        <taxon>Hemiptera</taxon>
        <taxon>Sternorrhyncha</taxon>
        <taxon>Psylloidea</taxon>
        <taxon>Psyllidae</taxon>
        <taxon>Psyllinae</taxon>
        <taxon>Cacopsylla</taxon>
    </lineage>
</organism>
<dbReference type="EMBL" id="HBUF01154514">
    <property type="protein sequence ID" value="CAG6648861.1"/>
    <property type="molecule type" value="Transcribed_RNA"/>
</dbReference>
<dbReference type="EMBL" id="HBUF01154513">
    <property type="protein sequence ID" value="CAG6648858.1"/>
    <property type="molecule type" value="Transcribed_RNA"/>
</dbReference>
<dbReference type="EMBL" id="HBUF01154512">
    <property type="protein sequence ID" value="CAG6648855.1"/>
    <property type="molecule type" value="Transcribed_RNA"/>
</dbReference>
<evidence type="ECO:0000256" key="1">
    <source>
        <dbReference type="SAM" id="MobiDB-lite"/>
    </source>
</evidence>
<evidence type="ECO:0000313" key="2">
    <source>
        <dbReference type="EMBL" id="CAG6648864.1"/>
    </source>
</evidence>
<name>A0A8D8RCZ5_9HEMI</name>
<proteinExistence type="predicted"/>
<sequence length="113" mass="12628">MKCLDIQTLSERFQGLNDRCQKMTSGQFQSGNRDRFDGSNSSFSSDKVNKDTLIGTDDPEINHGRQSNAGRIGKANQFGRVDISVYDIARDFQRLKTGELLNKGTPLGEDVIR</sequence>
<reference evidence="2" key="1">
    <citation type="submission" date="2021-05" db="EMBL/GenBank/DDBJ databases">
        <authorList>
            <person name="Alioto T."/>
            <person name="Alioto T."/>
            <person name="Gomez Garrido J."/>
        </authorList>
    </citation>
    <scope>NUCLEOTIDE SEQUENCE</scope>
</reference>